<comment type="caution">
    <text evidence="2">The sequence shown here is derived from an EMBL/GenBank/DDBJ whole genome shotgun (WGS) entry which is preliminary data.</text>
</comment>
<keyword evidence="1" id="KW-1133">Transmembrane helix</keyword>
<protein>
    <submittedName>
        <fullName evidence="2">Transmembrane(S)protein</fullName>
    </submittedName>
</protein>
<feature type="transmembrane region" description="Helical" evidence="1">
    <location>
        <begin position="110"/>
        <end position="132"/>
    </location>
</feature>
<keyword evidence="1" id="KW-0472">Membrane</keyword>
<organism evidence="2 3">
    <name type="scientific">candidate division WS6 bacterium 36_33</name>
    <dbReference type="NCBI Taxonomy" id="1641388"/>
    <lineage>
        <taxon>Bacteria</taxon>
        <taxon>Candidatus Dojkabacteria</taxon>
    </lineage>
</organism>
<feature type="transmembrane region" description="Helical" evidence="1">
    <location>
        <begin position="21"/>
        <end position="41"/>
    </location>
</feature>
<gene>
    <name evidence="2" type="ORF">XD87_0322</name>
</gene>
<dbReference type="AlphaFoldDB" id="A0A101GYN6"/>
<dbReference type="EMBL" id="LGGI01000040">
    <property type="protein sequence ID" value="KUK67103.1"/>
    <property type="molecule type" value="Genomic_DNA"/>
</dbReference>
<keyword evidence="1 2" id="KW-0812">Transmembrane</keyword>
<name>A0A101GYN6_9BACT</name>
<accession>A0A101GYN6</accession>
<evidence type="ECO:0000313" key="3">
    <source>
        <dbReference type="Proteomes" id="UP000053469"/>
    </source>
</evidence>
<evidence type="ECO:0000256" key="1">
    <source>
        <dbReference type="SAM" id="Phobius"/>
    </source>
</evidence>
<sequence>METKNALIDNSGQQSLNEIKIDSYLSIFFFTVQDFLNWWYVKMPIWHLRRLARLSVVIDDQFSISLLLKNFFLPWHRDNSMIGYLFGIIMKLLYLPIGIFVYLLSMGLYLLFFLFWLLLPIGSLVFIILSFFNSLN</sequence>
<dbReference type="Proteomes" id="UP000053469">
    <property type="component" value="Unassembled WGS sequence"/>
</dbReference>
<reference evidence="3" key="1">
    <citation type="journal article" date="2015" name="MBio">
        <title>Genome-Resolved Metagenomic Analysis Reveals Roles for Candidate Phyla and Other Microbial Community Members in Biogeochemical Transformations in Oil Reservoirs.</title>
        <authorList>
            <person name="Hu P."/>
            <person name="Tom L."/>
            <person name="Singh A."/>
            <person name="Thomas B.C."/>
            <person name="Baker B.J."/>
            <person name="Piceno Y.M."/>
            <person name="Andersen G.L."/>
            <person name="Banfield J.F."/>
        </authorList>
    </citation>
    <scope>NUCLEOTIDE SEQUENCE [LARGE SCALE GENOMIC DNA]</scope>
</reference>
<evidence type="ECO:0000313" key="2">
    <source>
        <dbReference type="EMBL" id="KUK67103.1"/>
    </source>
</evidence>
<proteinExistence type="predicted"/>
<feature type="transmembrane region" description="Helical" evidence="1">
    <location>
        <begin position="81"/>
        <end position="103"/>
    </location>
</feature>